<dbReference type="Proteomes" id="UP000242662">
    <property type="component" value="Unassembled WGS sequence"/>
</dbReference>
<gene>
    <name evidence="2" type="ORF">SAMN05421737_108137</name>
</gene>
<accession>A0A1G6LK36</accession>
<dbReference type="AlphaFoldDB" id="A0A1G6LK36"/>
<dbReference type="STRING" id="1464122.SAMN05421737_108137"/>
<dbReference type="InterPro" id="IPR005562">
    <property type="entry name" value="SpoVA"/>
</dbReference>
<dbReference type="RefSeq" id="WP_090776139.1">
    <property type="nucleotide sequence ID" value="NZ_FMYM01000008.1"/>
</dbReference>
<proteinExistence type="predicted"/>
<evidence type="ECO:0000313" key="2">
    <source>
        <dbReference type="EMBL" id="SDC42986.1"/>
    </source>
</evidence>
<feature type="transmembrane region" description="Helical" evidence="1">
    <location>
        <begin position="127"/>
        <end position="147"/>
    </location>
</feature>
<keyword evidence="1" id="KW-0812">Transmembrane</keyword>
<keyword evidence="1" id="KW-1133">Transmembrane helix</keyword>
<evidence type="ECO:0000256" key="1">
    <source>
        <dbReference type="SAM" id="Phobius"/>
    </source>
</evidence>
<protein>
    <submittedName>
        <fullName evidence="2">Stage V sporulation protein AC</fullName>
    </submittedName>
</protein>
<dbReference type="Pfam" id="PF03862">
    <property type="entry name" value="SpoVAC_SpoVAEB"/>
    <property type="match status" value="1"/>
</dbReference>
<feature type="transmembrane region" description="Helical" evidence="1">
    <location>
        <begin position="87"/>
        <end position="107"/>
    </location>
</feature>
<reference evidence="3" key="1">
    <citation type="submission" date="2016-09" db="EMBL/GenBank/DDBJ databases">
        <authorList>
            <person name="Varghese N."/>
            <person name="Submissions S."/>
        </authorList>
    </citation>
    <scope>NUCLEOTIDE SEQUENCE [LARGE SCALE GENOMIC DNA]</scope>
    <source>
        <strain evidence="3">25nlg</strain>
    </source>
</reference>
<organism evidence="2 3">
    <name type="scientific">Shouchella lonarensis</name>
    <dbReference type="NCBI Taxonomy" id="1464122"/>
    <lineage>
        <taxon>Bacteria</taxon>
        <taxon>Bacillati</taxon>
        <taxon>Bacillota</taxon>
        <taxon>Bacilli</taxon>
        <taxon>Bacillales</taxon>
        <taxon>Bacillaceae</taxon>
        <taxon>Shouchella</taxon>
    </lineage>
</organism>
<keyword evidence="1" id="KW-0472">Membrane</keyword>
<dbReference type="PANTHER" id="PTHR38450:SF1">
    <property type="entry name" value="STAGE V SPORULATION PROTEIN AC"/>
    <property type="match status" value="1"/>
</dbReference>
<dbReference type="EMBL" id="FMYM01000008">
    <property type="protein sequence ID" value="SDC42986.1"/>
    <property type="molecule type" value="Genomic_DNA"/>
</dbReference>
<name>A0A1G6LK36_9BACI</name>
<dbReference type="PANTHER" id="PTHR38450">
    <property type="entry name" value="STAGE V SPORULATION PROTEIN AC-RELATED"/>
    <property type="match status" value="1"/>
</dbReference>
<feature type="transmembrane region" description="Helical" evidence="1">
    <location>
        <begin position="28"/>
        <end position="50"/>
    </location>
</feature>
<keyword evidence="3" id="KW-1185">Reference proteome</keyword>
<dbReference type="OrthoDB" id="9797988at2"/>
<feature type="transmembrane region" description="Helical" evidence="1">
    <location>
        <begin position="62"/>
        <end position="80"/>
    </location>
</feature>
<evidence type="ECO:0000313" key="3">
    <source>
        <dbReference type="Proteomes" id="UP000242662"/>
    </source>
</evidence>
<sequence length="152" mass="16485">MDRVTRKSVYRENISLYRGKKQVVKHGLLAFISGGMLCVLGQLVASGYHYFFSVSTERATSYMLVSFIGLAALATGLGVYRKWAQTFGAGLLVPIVGFVNAMASAAIEHKSEGFFIGIGPQLFRLVGPIIVAGIACAYVLSFARLLIKVFIQ</sequence>